<feature type="transmembrane region" description="Helical" evidence="7">
    <location>
        <begin position="95"/>
        <end position="121"/>
    </location>
</feature>
<keyword evidence="5 7" id="KW-1133">Transmembrane helix</keyword>
<comment type="similarity">
    <text evidence="7">Belongs to the binding-protein-dependent transport system permease family.</text>
</comment>
<dbReference type="PROSITE" id="PS50928">
    <property type="entry name" value="ABC_TM1"/>
    <property type="match status" value="1"/>
</dbReference>
<feature type="transmembrane region" description="Helical" evidence="7">
    <location>
        <begin position="133"/>
        <end position="155"/>
    </location>
</feature>
<sequence>MTMTPDVVPDGGPQRSAVRRRRRPLTFDRVSFMVVFLGLPLAVFVIFVVSPFVQALWYSLTDWSGFSSGMNFVGFDNYVRLFHDDIFLKAVRNNVLLVIVVPIVTIVLALTLATLVTIGGSGTGTVRGLRNAGFYRIVSFFPYVIPAIVIGLIWAQVFTPGSGVLDALLSKIGLSGFENYAWLGDARTAMPASMFVMIWGFVGFYMVLFIAAIRGIEPEVFEAARIDGAGRFRSAVSITVPLIRDNVQTAYIYLGIAALDGFVYMQALNPGGGPQNSTLVMPQQLFTTAFTKGQFGYSTAMGVVLAAVTMLFALLVFTVNALTGGREPKKKVRP</sequence>
<feature type="transmembrane region" description="Helical" evidence="7">
    <location>
        <begin position="192"/>
        <end position="213"/>
    </location>
</feature>
<keyword evidence="6 7" id="KW-0472">Membrane</keyword>
<evidence type="ECO:0000256" key="7">
    <source>
        <dbReference type="RuleBase" id="RU363032"/>
    </source>
</evidence>
<evidence type="ECO:0000256" key="1">
    <source>
        <dbReference type="ARBA" id="ARBA00004651"/>
    </source>
</evidence>
<proteinExistence type="inferred from homology"/>
<dbReference type="InterPro" id="IPR051393">
    <property type="entry name" value="ABC_transporter_permease"/>
</dbReference>
<feature type="domain" description="ABC transmembrane type-1" evidence="8">
    <location>
        <begin position="91"/>
        <end position="316"/>
    </location>
</feature>
<evidence type="ECO:0000256" key="2">
    <source>
        <dbReference type="ARBA" id="ARBA00022448"/>
    </source>
</evidence>
<gene>
    <name evidence="9" type="ORF">GCM10009741_34540</name>
</gene>
<accession>A0ABN2AY78</accession>
<keyword evidence="10" id="KW-1185">Reference proteome</keyword>
<dbReference type="Gene3D" id="1.10.3720.10">
    <property type="entry name" value="MetI-like"/>
    <property type="match status" value="1"/>
</dbReference>
<dbReference type="InterPro" id="IPR000515">
    <property type="entry name" value="MetI-like"/>
</dbReference>
<feature type="transmembrane region" description="Helical" evidence="7">
    <location>
        <begin position="30"/>
        <end position="53"/>
    </location>
</feature>
<evidence type="ECO:0000256" key="4">
    <source>
        <dbReference type="ARBA" id="ARBA00022692"/>
    </source>
</evidence>
<reference evidence="9 10" key="1">
    <citation type="journal article" date="2019" name="Int. J. Syst. Evol. Microbiol.">
        <title>The Global Catalogue of Microorganisms (GCM) 10K type strain sequencing project: providing services to taxonomists for standard genome sequencing and annotation.</title>
        <authorList>
            <consortium name="The Broad Institute Genomics Platform"/>
            <consortium name="The Broad Institute Genome Sequencing Center for Infectious Disease"/>
            <person name="Wu L."/>
            <person name="Ma J."/>
        </authorList>
    </citation>
    <scope>NUCLEOTIDE SEQUENCE [LARGE SCALE GENOMIC DNA]</scope>
    <source>
        <strain evidence="9 10">JCM 14303</strain>
    </source>
</reference>
<dbReference type="PANTHER" id="PTHR30193:SF41">
    <property type="entry name" value="DIACETYLCHITOBIOSE UPTAKE SYSTEM PERMEASE PROTEIN NGCF"/>
    <property type="match status" value="1"/>
</dbReference>
<feature type="transmembrane region" description="Helical" evidence="7">
    <location>
        <begin position="250"/>
        <end position="267"/>
    </location>
</feature>
<name>A0ABN2AY78_9ACTN</name>
<feature type="transmembrane region" description="Helical" evidence="7">
    <location>
        <begin position="300"/>
        <end position="323"/>
    </location>
</feature>
<dbReference type="SUPFAM" id="SSF161098">
    <property type="entry name" value="MetI-like"/>
    <property type="match status" value="1"/>
</dbReference>
<organism evidence="9 10">
    <name type="scientific">Kribbella lupini</name>
    <dbReference type="NCBI Taxonomy" id="291602"/>
    <lineage>
        <taxon>Bacteria</taxon>
        <taxon>Bacillati</taxon>
        <taxon>Actinomycetota</taxon>
        <taxon>Actinomycetes</taxon>
        <taxon>Propionibacteriales</taxon>
        <taxon>Kribbellaceae</taxon>
        <taxon>Kribbella</taxon>
    </lineage>
</organism>
<evidence type="ECO:0000259" key="8">
    <source>
        <dbReference type="PROSITE" id="PS50928"/>
    </source>
</evidence>
<dbReference type="CDD" id="cd06261">
    <property type="entry name" value="TM_PBP2"/>
    <property type="match status" value="1"/>
</dbReference>
<dbReference type="InterPro" id="IPR035906">
    <property type="entry name" value="MetI-like_sf"/>
</dbReference>
<evidence type="ECO:0000313" key="9">
    <source>
        <dbReference type="EMBL" id="GAA1529740.1"/>
    </source>
</evidence>
<dbReference type="Pfam" id="PF00528">
    <property type="entry name" value="BPD_transp_1"/>
    <property type="match status" value="1"/>
</dbReference>
<dbReference type="EMBL" id="BAAANC010000002">
    <property type="protein sequence ID" value="GAA1529740.1"/>
    <property type="molecule type" value="Genomic_DNA"/>
</dbReference>
<evidence type="ECO:0000313" key="10">
    <source>
        <dbReference type="Proteomes" id="UP001500363"/>
    </source>
</evidence>
<evidence type="ECO:0000256" key="3">
    <source>
        <dbReference type="ARBA" id="ARBA00022475"/>
    </source>
</evidence>
<comment type="subcellular location">
    <subcellularLocation>
        <location evidence="1 7">Cell membrane</location>
        <topology evidence="1 7">Multi-pass membrane protein</topology>
    </subcellularLocation>
</comment>
<dbReference type="PANTHER" id="PTHR30193">
    <property type="entry name" value="ABC TRANSPORTER PERMEASE PROTEIN"/>
    <property type="match status" value="1"/>
</dbReference>
<protein>
    <submittedName>
        <fullName evidence="9">Sugar ABC transporter permease</fullName>
    </submittedName>
</protein>
<evidence type="ECO:0000256" key="6">
    <source>
        <dbReference type="ARBA" id="ARBA00023136"/>
    </source>
</evidence>
<keyword evidence="3" id="KW-1003">Cell membrane</keyword>
<dbReference type="Proteomes" id="UP001500363">
    <property type="component" value="Unassembled WGS sequence"/>
</dbReference>
<keyword evidence="4 7" id="KW-0812">Transmembrane</keyword>
<evidence type="ECO:0000256" key="5">
    <source>
        <dbReference type="ARBA" id="ARBA00022989"/>
    </source>
</evidence>
<keyword evidence="2 7" id="KW-0813">Transport</keyword>
<comment type="caution">
    <text evidence="9">The sequence shown here is derived from an EMBL/GenBank/DDBJ whole genome shotgun (WGS) entry which is preliminary data.</text>
</comment>